<keyword evidence="2" id="KW-1133">Transmembrane helix</keyword>
<dbReference type="AlphaFoldDB" id="A0A2S9SV48"/>
<keyword evidence="2" id="KW-0472">Membrane</keyword>
<evidence type="ECO:0000313" key="3">
    <source>
        <dbReference type="EMBL" id="PRM90464.1"/>
    </source>
</evidence>
<reference evidence="3 4" key="1">
    <citation type="submission" date="2017-09" db="EMBL/GenBank/DDBJ databases">
        <title>Reassesment of A. cryaerophilus.</title>
        <authorList>
            <person name="Perez-Cataluna A."/>
            <person name="Collado L."/>
            <person name="Salgado O."/>
            <person name="Lefinanco V."/>
            <person name="Figueras M.J."/>
        </authorList>
    </citation>
    <scope>NUCLEOTIDE SEQUENCE [LARGE SCALE GENOMIC DNA]</scope>
    <source>
        <strain evidence="3 4">LMG 9871</strain>
    </source>
</reference>
<comment type="caution">
    <text evidence="3">The sequence shown here is derived from an EMBL/GenBank/DDBJ whole genome shotgun (WGS) entry which is preliminary data.</text>
</comment>
<keyword evidence="2" id="KW-0812">Transmembrane</keyword>
<evidence type="ECO:0000256" key="2">
    <source>
        <dbReference type="SAM" id="Phobius"/>
    </source>
</evidence>
<keyword evidence="1" id="KW-0175">Coiled coil</keyword>
<organism evidence="3 4">
    <name type="scientific">Aliarcobacter cryaerophilus</name>
    <dbReference type="NCBI Taxonomy" id="28198"/>
    <lineage>
        <taxon>Bacteria</taxon>
        <taxon>Pseudomonadati</taxon>
        <taxon>Campylobacterota</taxon>
        <taxon>Epsilonproteobacteria</taxon>
        <taxon>Campylobacterales</taxon>
        <taxon>Arcobacteraceae</taxon>
        <taxon>Aliarcobacter</taxon>
    </lineage>
</organism>
<evidence type="ECO:0000256" key="1">
    <source>
        <dbReference type="SAM" id="Coils"/>
    </source>
</evidence>
<feature type="transmembrane region" description="Helical" evidence="2">
    <location>
        <begin position="65"/>
        <end position="86"/>
    </location>
</feature>
<feature type="coiled-coil region" evidence="1">
    <location>
        <begin position="91"/>
        <end position="142"/>
    </location>
</feature>
<dbReference type="Proteomes" id="UP000238649">
    <property type="component" value="Unassembled WGS sequence"/>
</dbReference>
<dbReference type="RefSeq" id="WP_105911139.1">
    <property type="nucleotide sequence ID" value="NZ_NXGH01000004.1"/>
</dbReference>
<name>A0A2S9SV48_9BACT</name>
<evidence type="ECO:0000313" key="4">
    <source>
        <dbReference type="Proteomes" id="UP000238649"/>
    </source>
</evidence>
<dbReference type="EMBL" id="NXGH01000004">
    <property type="protein sequence ID" value="PRM90464.1"/>
    <property type="molecule type" value="Genomic_DNA"/>
</dbReference>
<dbReference type="OrthoDB" id="9939098at2"/>
<accession>A0A2S9SV48</accession>
<gene>
    <name evidence="3" type="ORF">CJ671_02420</name>
</gene>
<sequence length="209" mass="24938">MENNRTAEDLERIIIIISNDLKNGKSKSYIIHYLTNDLNLDHAIAKLLYNKVEEKIKPVKPQESIFKGIFSLLILYIFINVILWGGQELYYKNDMEKCENIKMELSSLKKELDNLENKLFFMDEQKERLDGARTSLKVLVDRDYKDYNKLVDEHNKNVPKYNNMLIEQKEKISRYNELTDEYNNLAKYAYSRWWLFPFPMPGNHNTNIN</sequence>
<protein>
    <submittedName>
        <fullName evidence="3">Uncharacterized protein</fullName>
    </submittedName>
</protein>
<proteinExistence type="predicted"/>